<comment type="catalytic activity">
    <reaction evidence="10">
        <text>L-aspartate 4-semialdehyde + pyruvate = (2S,4S)-4-hydroxy-2,3,4,5-tetrahydrodipicolinate + H2O + H(+)</text>
        <dbReference type="Rhea" id="RHEA:34171"/>
        <dbReference type="ChEBI" id="CHEBI:15361"/>
        <dbReference type="ChEBI" id="CHEBI:15377"/>
        <dbReference type="ChEBI" id="CHEBI:15378"/>
        <dbReference type="ChEBI" id="CHEBI:67139"/>
        <dbReference type="ChEBI" id="CHEBI:537519"/>
        <dbReference type="EC" id="4.3.3.7"/>
    </reaction>
</comment>
<dbReference type="SUPFAM" id="SSF51569">
    <property type="entry name" value="Aldolase"/>
    <property type="match status" value="1"/>
</dbReference>
<dbReference type="PIRSF" id="PIRSF001365">
    <property type="entry name" value="DHDPS"/>
    <property type="match status" value="1"/>
</dbReference>
<dbReference type="GO" id="GO:0009089">
    <property type="term" value="P:lysine biosynthetic process via diaminopimelate"/>
    <property type="evidence" value="ECO:0007669"/>
    <property type="project" value="UniProtKB-UniPathway"/>
</dbReference>
<evidence type="ECO:0000256" key="4">
    <source>
        <dbReference type="ARBA" id="ARBA00022490"/>
    </source>
</evidence>
<evidence type="ECO:0000256" key="5">
    <source>
        <dbReference type="ARBA" id="ARBA00022605"/>
    </source>
</evidence>
<name>A0A6J6K4H7_9ZZZZ</name>
<dbReference type="Gene3D" id="3.20.20.70">
    <property type="entry name" value="Aldolase class I"/>
    <property type="match status" value="1"/>
</dbReference>
<evidence type="ECO:0000256" key="10">
    <source>
        <dbReference type="ARBA" id="ARBA00047836"/>
    </source>
</evidence>
<keyword evidence="9" id="KW-0704">Schiff base</keyword>
<dbReference type="CDD" id="cd00950">
    <property type="entry name" value="DHDPS"/>
    <property type="match status" value="1"/>
</dbReference>
<keyword evidence="5" id="KW-0028">Amino-acid biosynthesis</keyword>
<keyword evidence="6" id="KW-0220">Diaminopimelate biosynthesis</keyword>
<accession>A0A6J6K4H7</accession>
<dbReference type="EMBL" id="CAEZWI010000051">
    <property type="protein sequence ID" value="CAB4651681.1"/>
    <property type="molecule type" value="Genomic_DNA"/>
</dbReference>
<dbReference type="PROSITE" id="PS00665">
    <property type="entry name" value="DHDPS_1"/>
    <property type="match status" value="1"/>
</dbReference>
<evidence type="ECO:0000256" key="9">
    <source>
        <dbReference type="ARBA" id="ARBA00023270"/>
    </source>
</evidence>
<evidence type="ECO:0000256" key="3">
    <source>
        <dbReference type="ARBA" id="ARBA00012086"/>
    </source>
</evidence>
<dbReference type="GO" id="GO:0019877">
    <property type="term" value="P:diaminopimelate biosynthetic process"/>
    <property type="evidence" value="ECO:0007669"/>
    <property type="project" value="UniProtKB-KW"/>
</dbReference>
<dbReference type="GO" id="GO:0005829">
    <property type="term" value="C:cytosol"/>
    <property type="evidence" value="ECO:0007669"/>
    <property type="project" value="TreeGrafter"/>
</dbReference>
<dbReference type="PRINTS" id="PR00146">
    <property type="entry name" value="DHPICSNTHASE"/>
</dbReference>
<dbReference type="SMART" id="SM01130">
    <property type="entry name" value="DHDPS"/>
    <property type="match status" value="1"/>
</dbReference>
<dbReference type="HAMAP" id="MF_00418">
    <property type="entry name" value="DapA"/>
    <property type="match status" value="1"/>
</dbReference>
<comment type="pathway">
    <text evidence="2">Amino-acid biosynthesis; L-lysine biosynthesis via DAP pathway; (S)-tetrahydrodipicolinate from L-aspartate: step 3/4.</text>
</comment>
<proteinExistence type="inferred from homology"/>
<organism evidence="11">
    <name type="scientific">freshwater metagenome</name>
    <dbReference type="NCBI Taxonomy" id="449393"/>
    <lineage>
        <taxon>unclassified sequences</taxon>
        <taxon>metagenomes</taxon>
        <taxon>ecological metagenomes</taxon>
    </lineage>
</organism>
<dbReference type="EC" id="4.3.3.7" evidence="3"/>
<keyword evidence="8" id="KW-0456">Lyase</keyword>
<keyword evidence="4" id="KW-0963">Cytoplasm</keyword>
<dbReference type="InterPro" id="IPR002220">
    <property type="entry name" value="DapA-like"/>
</dbReference>
<sequence>MVVKAQEVFGTVLTAMVTPFTSDGTKIDYDAAAKLANDLVDLGNNGLVVNGTTGESPTTDEHEKLELLKVVIDAVGSRAKVVAGAGSNDTAHSILLAKDAQKAGAHGLLVVTPYYNKPPQAGIYAHMVAVADSTDLPVMIYDIPGRSGVPINNDTMLQLAQHPKIIANKDAKGDPWAASQIMAQSDLAYYSGDDPLNLALLAIGAVGVVSVTGHIVADRHKLMVEAMQNNDVKTAREINRSLVPITEGIMTRAGGAIMVKAALDQLGRTGGGSLRLPLVPATDDQRRVLKEDLIKGGFSL</sequence>
<dbReference type="Pfam" id="PF00701">
    <property type="entry name" value="DHDPS"/>
    <property type="match status" value="1"/>
</dbReference>
<dbReference type="InterPro" id="IPR020625">
    <property type="entry name" value="Schiff_base-form_aldolases_AS"/>
</dbReference>
<dbReference type="NCBIfam" id="TIGR00674">
    <property type="entry name" value="dapA"/>
    <property type="match status" value="1"/>
</dbReference>
<dbReference type="InterPro" id="IPR013785">
    <property type="entry name" value="Aldolase_TIM"/>
</dbReference>
<dbReference type="EMBL" id="CAEZWD010000021">
    <property type="protein sequence ID" value="CAB4644607.1"/>
    <property type="molecule type" value="Genomic_DNA"/>
</dbReference>
<comment type="function">
    <text evidence="1">Catalyzes the condensation of (S)-aspartate-beta-semialdehyde [(S)-ASA] and pyruvate to 4-hydroxy-tetrahydrodipicolinate (HTPA).</text>
</comment>
<evidence type="ECO:0000313" key="11">
    <source>
        <dbReference type="EMBL" id="CAB4644607.1"/>
    </source>
</evidence>
<evidence type="ECO:0000256" key="7">
    <source>
        <dbReference type="ARBA" id="ARBA00023154"/>
    </source>
</evidence>
<dbReference type="PANTHER" id="PTHR12128:SF66">
    <property type="entry name" value="4-HYDROXY-2-OXOGLUTARATE ALDOLASE, MITOCHONDRIAL"/>
    <property type="match status" value="1"/>
</dbReference>
<protein>
    <recommendedName>
        <fullName evidence="3">4-hydroxy-tetrahydrodipicolinate synthase</fullName>
        <ecNumber evidence="3">4.3.3.7</ecNumber>
    </recommendedName>
</protein>
<dbReference type="PANTHER" id="PTHR12128">
    <property type="entry name" value="DIHYDRODIPICOLINATE SYNTHASE"/>
    <property type="match status" value="1"/>
</dbReference>
<reference evidence="11" key="1">
    <citation type="submission" date="2020-05" db="EMBL/GenBank/DDBJ databases">
        <authorList>
            <person name="Chiriac C."/>
            <person name="Salcher M."/>
            <person name="Ghai R."/>
            <person name="Kavagutti S V."/>
        </authorList>
    </citation>
    <scope>NUCLEOTIDE SEQUENCE</scope>
</reference>
<evidence type="ECO:0000256" key="1">
    <source>
        <dbReference type="ARBA" id="ARBA00003294"/>
    </source>
</evidence>
<evidence type="ECO:0000313" key="12">
    <source>
        <dbReference type="EMBL" id="CAB4651681.1"/>
    </source>
</evidence>
<gene>
    <name evidence="11" type="ORF">UFOPK2171_00309</name>
    <name evidence="12" type="ORF">UFOPK2237_00558</name>
</gene>
<dbReference type="AlphaFoldDB" id="A0A6J6K4H7"/>
<evidence type="ECO:0000256" key="6">
    <source>
        <dbReference type="ARBA" id="ARBA00022915"/>
    </source>
</evidence>
<dbReference type="InterPro" id="IPR020624">
    <property type="entry name" value="Schiff_base-form_aldolases_CS"/>
</dbReference>
<dbReference type="UniPathway" id="UPA00034">
    <property type="reaction ID" value="UER00017"/>
</dbReference>
<dbReference type="PROSITE" id="PS00666">
    <property type="entry name" value="DHDPS_2"/>
    <property type="match status" value="1"/>
</dbReference>
<keyword evidence="7" id="KW-0457">Lysine biosynthesis</keyword>
<dbReference type="InterPro" id="IPR005263">
    <property type="entry name" value="DapA"/>
</dbReference>
<evidence type="ECO:0000256" key="2">
    <source>
        <dbReference type="ARBA" id="ARBA00005120"/>
    </source>
</evidence>
<dbReference type="GO" id="GO:0008840">
    <property type="term" value="F:4-hydroxy-tetrahydrodipicolinate synthase activity"/>
    <property type="evidence" value="ECO:0007669"/>
    <property type="project" value="UniProtKB-EC"/>
</dbReference>
<evidence type="ECO:0000256" key="8">
    <source>
        <dbReference type="ARBA" id="ARBA00023239"/>
    </source>
</evidence>